<proteinExistence type="predicted"/>
<reference evidence="1 2" key="1">
    <citation type="submission" date="2016-10" db="EMBL/GenBank/DDBJ databases">
        <authorList>
            <person name="de Groot N.N."/>
        </authorList>
    </citation>
    <scope>NUCLEOTIDE SEQUENCE [LARGE SCALE GENOMIC DNA]</scope>
    <source>
        <strain evidence="1 2">DSM 20117</strain>
    </source>
</reference>
<dbReference type="Proteomes" id="UP000181917">
    <property type="component" value="Unassembled WGS sequence"/>
</dbReference>
<dbReference type="STRING" id="37928.SAMN04489742_2453"/>
<dbReference type="EMBL" id="FNKH01000002">
    <property type="protein sequence ID" value="SDQ76024.1"/>
    <property type="molecule type" value="Genomic_DNA"/>
</dbReference>
<name>A0A1H1DHR2_9MICC</name>
<gene>
    <name evidence="1" type="ORF">SAMN04489742_2453</name>
</gene>
<keyword evidence="2" id="KW-1185">Reference proteome</keyword>
<protein>
    <submittedName>
        <fullName evidence="1">Uncharacterized protein</fullName>
    </submittedName>
</protein>
<dbReference type="KEGG" id="acry:AC20117_05165"/>
<sequence length="117" mass="12941">MQEFFAAGAEGNKVDASVEAYIMNTLLGDGHLLQMNRIGAIVVVTAYMKLGDFQTVIWDWRAQQDPDVGWIIAELNNLEAAEGFHFALTQSLYNGEFGSTLREEAARYPDVGSIIPE</sequence>
<evidence type="ECO:0000313" key="1">
    <source>
        <dbReference type="EMBL" id="SDQ76024.1"/>
    </source>
</evidence>
<accession>A0A1H1DHR2</accession>
<dbReference type="AlphaFoldDB" id="A0A1H1DHR2"/>
<dbReference type="RefSeq" id="WP_074700670.1">
    <property type="nucleotide sequence ID" value="NZ_CP018863.1"/>
</dbReference>
<evidence type="ECO:0000313" key="2">
    <source>
        <dbReference type="Proteomes" id="UP000181917"/>
    </source>
</evidence>
<dbReference type="OrthoDB" id="9892418at2"/>
<organism evidence="1 2">
    <name type="scientific">Crystallibacter crystallopoietes</name>
    <dbReference type="NCBI Taxonomy" id="37928"/>
    <lineage>
        <taxon>Bacteria</taxon>
        <taxon>Bacillati</taxon>
        <taxon>Actinomycetota</taxon>
        <taxon>Actinomycetes</taxon>
        <taxon>Micrococcales</taxon>
        <taxon>Micrococcaceae</taxon>
        <taxon>Crystallibacter</taxon>
    </lineage>
</organism>